<feature type="region of interest" description="Disordered" evidence="1">
    <location>
        <begin position="178"/>
        <end position="210"/>
    </location>
</feature>
<feature type="compositionally biased region" description="Polar residues" evidence="1">
    <location>
        <begin position="232"/>
        <end position="248"/>
    </location>
</feature>
<feature type="compositionally biased region" description="Polar residues" evidence="1">
    <location>
        <begin position="132"/>
        <end position="143"/>
    </location>
</feature>
<feature type="compositionally biased region" description="Basic and acidic residues" evidence="1">
    <location>
        <begin position="190"/>
        <end position="210"/>
    </location>
</feature>
<name>A0ABP0DMR3_9PEZI</name>
<feature type="region of interest" description="Disordered" evidence="1">
    <location>
        <begin position="275"/>
        <end position="294"/>
    </location>
</feature>
<feature type="region of interest" description="Disordered" evidence="1">
    <location>
        <begin position="302"/>
        <end position="334"/>
    </location>
</feature>
<feature type="region of interest" description="Disordered" evidence="1">
    <location>
        <begin position="232"/>
        <end position="256"/>
    </location>
</feature>
<feature type="compositionally biased region" description="Polar residues" evidence="1">
    <location>
        <begin position="315"/>
        <end position="324"/>
    </location>
</feature>
<evidence type="ECO:0000313" key="3">
    <source>
        <dbReference type="Proteomes" id="UP001642501"/>
    </source>
</evidence>
<dbReference type="EMBL" id="CAWUOM010000060">
    <property type="protein sequence ID" value="CAK7269574.1"/>
    <property type="molecule type" value="Genomic_DNA"/>
</dbReference>
<accession>A0ABP0DMR3</accession>
<gene>
    <name evidence="2" type="ORF">SEPCBS57363_003671</name>
</gene>
<dbReference type="Proteomes" id="UP001642501">
    <property type="component" value="Unassembled WGS sequence"/>
</dbReference>
<dbReference type="PANTHER" id="PTHR40625:SF1">
    <property type="entry name" value="AMP-ACTIVATED PROTEIN KINASE GLYCOGEN-BINDING DOMAIN-CONTAINING PROTEIN"/>
    <property type="match status" value="1"/>
</dbReference>
<reference evidence="2 3" key="1">
    <citation type="submission" date="2024-01" db="EMBL/GenBank/DDBJ databases">
        <authorList>
            <person name="Allen C."/>
            <person name="Tagirdzhanova G."/>
        </authorList>
    </citation>
    <scope>NUCLEOTIDE SEQUENCE [LARGE SCALE GENOMIC DNA]</scope>
    <source>
        <strain evidence="2 3">CBS 573.63</strain>
    </source>
</reference>
<comment type="caution">
    <text evidence="2">The sequence shown here is derived from an EMBL/GenBank/DDBJ whole genome shotgun (WGS) entry which is preliminary data.</text>
</comment>
<evidence type="ECO:0000256" key="1">
    <source>
        <dbReference type="SAM" id="MobiDB-lite"/>
    </source>
</evidence>
<organism evidence="2 3">
    <name type="scientific">Sporothrix epigloea</name>
    <dbReference type="NCBI Taxonomy" id="1892477"/>
    <lineage>
        <taxon>Eukaryota</taxon>
        <taxon>Fungi</taxon>
        <taxon>Dikarya</taxon>
        <taxon>Ascomycota</taxon>
        <taxon>Pezizomycotina</taxon>
        <taxon>Sordariomycetes</taxon>
        <taxon>Sordariomycetidae</taxon>
        <taxon>Ophiostomatales</taxon>
        <taxon>Ophiostomataceae</taxon>
        <taxon>Sporothrix</taxon>
    </lineage>
</organism>
<keyword evidence="3" id="KW-1185">Reference proteome</keyword>
<sequence>MERDSRRDRGQWRGCHTFENIICDGDGDDCDRQAPAQAPRSGGLKMGRTYYYYYEVDGVLETHDPALPSTTTCPYLPGQRVNTLWIPIERPSLSASSDDALRCCDYRTMDPSDRFLTPRPPNVPLPPTPTTEHSSLDSPNQLLPRQRSARPRSPAASSPCTWSPRRFFARRTRPSHYRSRSILVTPAHAHSGDSDLRSSSADRRSEDRLRIPRLVSSSSCSSFSSFSSLSSITCRRQTPTAGPSSQGTRSRDISPESLRRFLVDDVPPSFPCEYGSAVGTSATPLPTRPDNEDDVDVVTGRSNFLDEDDDDEHNFATSTTSETAPITILSPPPPIQTRLTSPKETEFAVGLAHYSASAGHDDRRTLPSVLLQAPTRAPPAIPMPSPTYAERTDALNQTFVHDLRPVFFPPSPKHSPRLSLILELPPVLPPSPMSFSVPSLSSVSSEQEVSASRATRTSDDNGVVHVPRAAAADRAPIALYLPSPNSLSQIDTGGSMATTLHHRRQQRRQRRHQLVTAALAGSMTTLAPGSGLISADRGSGLDDLIDKLGWMSTAIHG</sequence>
<protein>
    <submittedName>
        <fullName evidence="2">Uncharacterized protein</fullName>
    </submittedName>
</protein>
<evidence type="ECO:0000313" key="2">
    <source>
        <dbReference type="EMBL" id="CAK7269574.1"/>
    </source>
</evidence>
<feature type="compositionally biased region" description="Pro residues" evidence="1">
    <location>
        <begin position="118"/>
        <end position="129"/>
    </location>
</feature>
<feature type="region of interest" description="Disordered" evidence="1">
    <location>
        <begin position="112"/>
        <end position="162"/>
    </location>
</feature>
<dbReference type="PANTHER" id="PTHR40625">
    <property type="entry name" value="GTP-BINDING PROTEIN ESDC-RELATED"/>
    <property type="match status" value="1"/>
</dbReference>
<proteinExistence type="predicted"/>